<feature type="region of interest" description="Disordered" evidence="1">
    <location>
        <begin position="18"/>
        <end position="88"/>
    </location>
</feature>
<dbReference type="AlphaFoldDB" id="A0A1X2HZQ8"/>
<evidence type="ECO:0000313" key="3">
    <source>
        <dbReference type="EMBL" id="ORZ06195.1"/>
    </source>
</evidence>
<feature type="transmembrane region" description="Helical" evidence="2">
    <location>
        <begin position="424"/>
        <end position="446"/>
    </location>
</feature>
<keyword evidence="2" id="KW-1133">Transmembrane helix</keyword>
<dbReference type="STRING" id="90262.A0A1X2HZQ8"/>
<proteinExistence type="predicted"/>
<dbReference type="OrthoDB" id="28975at2759"/>
<feature type="region of interest" description="Disordered" evidence="1">
    <location>
        <begin position="292"/>
        <end position="323"/>
    </location>
</feature>
<feature type="transmembrane region" description="Helical" evidence="2">
    <location>
        <begin position="381"/>
        <end position="403"/>
    </location>
</feature>
<accession>A0A1X2HZQ8</accession>
<dbReference type="EMBL" id="MCGE01000040">
    <property type="protein sequence ID" value="ORZ06195.1"/>
    <property type="molecule type" value="Genomic_DNA"/>
</dbReference>
<dbReference type="Proteomes" id="UP000193560">
    <property type="component" value="Unassembled WGS sequence"/>
</dbReference>
<feature type="compositionally biased region" description="Polar residues" evidence="1">
    <location>
        <begin position="62"/>
        <end position="80"/>
    </location>
</feature>
<sequence>MSELLPLPPLSHYLDVAEPDTTSTTKKVTTTNTSASTTLPKTSKRLKRSATLASRFKHTAEKPTSSPVRRSFSVSATTKRPSPVPAAAMPAPLRQDAHWDDTSPWEMYFDPNYTFFGGKVLDPRQRQRQQEVLKAMALHDHYLHLHPPPSAGASTAADQLQQPSLPYTVMDAVHHQQQQYASLLDLSQARGRLLPPLPNNNADDNEENPSPMSIQTMYYPAESPTHDVNEHDDVQDGHEHHIRTMSHQDHQARLALLQAIRTESYHPAPMHASNAALVKQQTTIATTPPQPASVVAATGGGQSAAKVSHQQHQNRRYRDPSRYIWMETPSPTKKEKAQSASTFDLASLQEAGQVPLTQKPNQATHHSSTRSDNERRYRTSFLYFVFGFVFPPVWVIGALYTPPDNQQSYQSSHGRRIDLMWKRACRLAFALFTFGLLVMVVIILALNPGALGWRTSRTDLNSAQQFIPVVAQ</sequence>
<reference evidence="3 4" key="1">
    <citation type="submission" date="2016-07" db="EMBL/GenBank/DDBJ databases">
        <title>Pervasive Adenine N6-methylation of Active Genes in Fungi.</title>
        <authorList>
            <consortium name="DOE Joint Genome Institute"/>
            <person name="Mondo S.J."/>
            <person name="Dannebaum R.O."/>
            <person name="Kuo R.C."/>
            <person name="Labutti K."/>
            <person name="Haridas S."/>
            <person name="Kuo A."/>
            <person name="Salamov A."/>
            <person name="Ahrendt S.R."/>
            <person name="Lipzen A."/>
            <person name="Sullivan W."/>
            <person name="Andreopoulos W.B."/>
            <person name="Clum A."/>
            <person name="Lindquist E."/>
            <person name="Daum C."/>
            <person name="Ramamoorthy G.K."/>
            <person name="Gryganskyi A."/>
            <person name="Culley D."/>
            <person name="Magnuson J.K."/>
            <person name="James T.Y."/>
            <person name="O'Malley M.A."/>
            <person name="Stajich J.E."/>
            <person name="Spatafora J.W."/>
            <person name="Visel A."/>
            <person name="Grigoriev I.V."/>
        </authorList>
    </citation>
    <scope>NUCLEOTIDE SEQUENCE [LARGE SCALE GENOMIC DNA]</scope>
    <source>
        <strain evidence="3 4">NRRL 1336</strain>
    </source>
</reference>
<evidence type="ECO:0000313" key="4">
    <source>
        <dbReference type="Proteomes" id="UP000193560"/>
    </source>
</evidence>
<gene>
    <name evidence="3" type="ORF">BCR42DRAFT_473635</name>
</gene>
<protein>
    <submittedName>
        <fullName evidence="3">Uncharacterized protein</fullName>
    </submittedName>
</protein>
<keyword evidence="2" id="KW-0812">Transmembrane</keyword>
<organism evidence="3 4">
    <name type="scientific">Absidia repens</name>
    <dbReference type="NCBI Taxonomy" id="90262"/>
    <lineage>
        <taxon>Eukaryota</taxon>
        <taxon>Fungi</taxon>
        <taxon>Fungi incertae sedis</taxon>
        <taxon>Mucoromycota</taxon>
        <taxon>Mucoromycotina</taxon>
        <taxon>Mucoromycetes</taxon>
        <taxon>Mucorales</taxon>
        <taxon>Cunninghamellaceae</taxon>
        <taxon>Absidia</taxon>
    </lineage>
</organism>
<feature type="compositionally biased region" description="Low complexity" evidence="1">
    <location>
        <begin position="21"/>
        <end position="41"/>
    </location>
</feature>
<evidence type="ECO:0000256" key="1">
    <source>
        <dbReference type="SAM" id="MobiDB-lite"/>
    </source>
</evidence>
<keyword evidence="2" id="KW-0472">Membrane</keyword>
<feature type="region of interest" description="Disordered" evidence="1">
    <location>
        <begin position="191"/>
        <end position="212"/>
    </location>
</feature>
<comment type="caution">
    <text evidence="3">The sequence shown here is derived from an EMBL/GenBank/DDBJ whole genome shotgun (WGS) entry which is preliminary data.</text>
</comment>
<keyword evidence="4" id="KW-1185">Reference proteome</keyword>
<name>A0A1X2HZQ8_9FUNG</name>
<evidence type="ECO:0000256" key="2">
    <source>
        <dbReference type="SAM" id="Phobius"/>
    </source>
</evidence>